<evidence type="ECO:0000313" key="2">
    <source>
        <dbReference type="EMBL" id="MDR6218288.1"/>
    </source>
</evidence>
<dbReference type="PROSITE" id="PS51257">
    <property type="entry name" value="PROKAR_LIPOPROTEIN"/>
    <property type="match status" value="1"/>
</dbReference>
<dbReference type="Proteomes" id="UP001185331">
    <property type="component" value="Unassembled WGS sequence"/>
</dbReference>
<evidence type="ECO:0000256" key="1">
    <source>
        <dbReference type="SAM" id="SignalP"/>
    </source>
</evidence>
<gene>
    <name evidence="2" type="ORF">J2Y00_001851</name>
</gene>
<dbReference type="EMBL" id="JAVDQK010000004">
    <property type="protein sequence ID" value="MDR6218288.1"/>
    <property type="molecule type" value="Genomic_DNA"/>
</dbReference>
<comment type="caution">
    <text evidence="2">The sequence shown here is derived from an EMBL/GenBank/DDBJ whole genome shotgun (WGS) entry which is preliminary data.</text>
</comment>
<organism evidence="2 3">
    <name type="scientific">Deinococcus soli</name>
    <name type="common">ex Cha et al. 2016</name>
    <dbReference type="NCBI Taxonomy" id="1309411"/>
    <lineage>
        <taxon>Bacteria</taxon>
        <taxon>Thermotogati</taxon>
        <taxon>Deinococcota</taxon>
        <taxon>Deinococci</taxon>
        <taxon>Deinococcales</taxon>
        <taxon>Deinococcaceae</taxon>
        <taxon>Deinococcus</taxon>
    </lineage>
</organism>
<reference evidence="2" key="1">
    <citation type="submission" date="2023-07" db="EMBL/GenBank/DDBJ databases">
        <title>Sorghum-associated microbial communities from plants grown in Nebraska, USA.</title>
        <authorList>
            <person name="Schachtman D."/>
        </authorList>
    </citation>
    <scope>NUCLEOTIDE SEQUENCE</scope>
    <source>
        <strain evidence="2">BE330</strain>
    </source>
</reference>
<dbReference type="RefSeq" id="WP_309854643.1">
    <property type="nucleotide sequence ID" value="NZ_JAVDQJ010000005.1"/>
</dbReference>
<feature type="signal peptide" evidence="1">
    <location>
        <begin position="1"/>
        <end position="27"/>
    </location>
</feature>
<evidence type="ECO:0000313" key="3">
    <source>
        <dbReference type="Proteomes" id="UP001185331"/>
    </source>
</evidence>
<protein>
    <recommendedName>
        <fullName evidence="4">Lipoprotein</fullName>
    </recommendedName>
</protein>
<proteinExistence type="predicted"/>
<dbReference type="AlphaFoldDB" id="A0AAE3XCB6"/>
<accession>A0AAE3XCB6</accession>
<sequence length="58" mass="5811">MRPNLKLSIAAALTLLTVITTSCGNSASPSPAPQARNCAANCTYAPGGWQDAPAPTAP</sequence>
<evidence type="ECO:0008006" key="4">
    <source>
        <dbReference type="Google" id="ProtNLM"/>
    </source>
</evidence>
<feature type="chain" id="PRO_5042025698" description="Lipoprotein" evidence="1">
    <location>
        <begin position="28"/>
        <end position="58"/>
    </location>
</feature>
<name>A0AAE3XCB6_9DEIO</name>
<keyword evidence="1" id="KW-0732">Signal</keyword>